<proteinExistence type="predicted"/>
<evidence type="ECO:0000256" key="1">
    <source>
        <dbReference type="SAM" id="MobiDB-lite"/>
    </source>
</evidence>
<organism evidence="2 3">
    <name type="scientific">Streptomyces hydrogenans</name>
    <dbReference type="NCBI Taxonomy" id="1873719"/>
    <lineage>
        <taxon>Bacteria</taxon>
        <taxon>Bacillati</taxon>
        <taxon>Actinomycetota</taxon>
        <taxon>Actinomycetes</taxon>
        <taxon>Kitasatosporales</taxon>
        <taxon>Streptomycetaceae</taxon>
        <taxon>Streptomyces</taxon>
    </lineage>
</organism>
<gene>
    <name evidence="2" type="ORF">Shyd_88580</name>
</gene>
<protein>
    <submittedName>
        <fullName evidence="2">Uncharacterized protein</fullName>
    </submittedName>
</protein>
<evidence type="ECO:0000313" key="3">
    <source>
        <dbReference type="Proteomes" id="UP001052739"/>
    </source>
</evidence>
<reference evidence="2" key="1">
    <citation type="submission" date="2024-05" db="EMBL/GenBank/DDBJ databases">
        <title>Whole genome shotgun sequence of Streptomyces hydrogenans NBRC 13475.</title>
        <authorList>
            <person name="Komaki H."/>
            <person name="Tamura T."/>
        </authorList>
    </citation>
    <scope>NUCLEOTIDE SEQUENCE</scope>
    <source>
        <strain evidence="2">NBRC 13475</strain>
    </source>
</reference>
<name>A0ABQ3PR41_9ACTN</name>
<sequence>MAGTGRAVSAGRADGETEGMRISQSQALREEDGFLAVRAGSGGRGLRGLRDSRRGPVARPSAPRLARPLDRLTSARPAPRPIRRR</sequence>
<feature type="region of interest" description="Disordered" evidence="1">
    <location>
        <begin position="1"/>
        <end position="85"/>
    </location>
</feature>
<dbReference type="EMBL" id="BNDW01000117">
    <property type="protein sequence ID" value="GHI27487.1"/>
    <property type="molecule type" value="Genomic_DNA"/>
</dbReference>
<keyword evidence="3" id="KW-1185">Reference proteome</keyword>
<dbReference type="Proteomes" id="UP001052739">
    <property type="component" value="Unassembled WGS sequence"/>
</dbReference>
<accession>A0ABQ3PR41</accession>
<evidence type="ECO:0000313" key="2">
    <source>
        <dbReference type="EMBL" id="GHI27487.1"/>
    </source>
</evidence>
<comment type="caution">
    <text evidence="2">The sequence shown here is derived from an EMBL/GenBank/DDBJ whole genome shotgun (WGS) entry which is preliminary data.</text>
</comment>